<dbReference type="AlphaFoldDB" id="A0A9D1HM75"/>
<dbReference type="InterPro" id="IPR002563">
    <property type="entry name" value="Flavin_Rdtase-like_dom"/>
</dbReference>
<name>A0A9D1HM75_9FIRM</name>
<reference evidence="3" key="1">
    <citation type="submission" date="2020-10" db="EMBL/GenBank/DDBJ databases">
        <authorList>
            <person name="Gilroy R."/>
        </authorList>
    </citation>
    <scope>NUCLEOTIDE SEQUENCE</scope>
    <source>
        <strain evidence="3">2830</strain>
    </source>
</reference>
<gene>
    <name evidence="3" type="ORF">IAB00_04505</name>
</gene>
<sequence>MVFQKVKLTDLSLNPFGAIGEDWMLVTAGDEQKANTMTASWGGLGVLWGEDVAFVFIRPQRYTKEFMDAKGCFSLSFFDGYKQEMGLLGSVSGRDRDKITESGLHLTMLDNVPAFEEARLVLVLDTVYTDEIKPEKLPPEMVAKWYQNKDFHTVYVARIRAAYCCED</sequence>
<dbReference type="PANTHER" id="PTHR43567">
    <property type="entry name" value="FLAVOREDOXIN-RELATED-RELATED"/>
    <property type="match status" value="1"/>
</dbReference>
<evidence type="ECO:0000256" key="1">
    <source>
        <dbReference type="ARBA" id="ARBA00038054"/>
    </source>
</evidence>
<dbReference type="EMBL" id="DVMH01000022">
    <property type="protein sequence ID" value="HIU10493.1"/>
    <property type="molecule type" value="Genomic_DNA"/>
</dbReference>
<feature type="domain" description="Flavin reductase like" evidence="2">
    <location>
        <begin position="23"/>
        <end position="165"/>
    </location>
</feature>
<comment type="caution">
    <text evidence="3">The sequence shown here is derived from an EMBL/GenBank/DDBJ whole genome shotgun (WGS) entry which is preliminary data.</text>
</comment>
<accession>A0A9D1HM75</accession>
<proteinExistence type="inferred from homology"/>
<dbReference type="GO" id="GO:0016646">
    <property type="term" value="F:oxidoreductase activity, acting on the CH-NH group of donors, NAD or NADP as acceptor"/>
    <property type="evidence" value="ECO:0007669"/>
    <property type="project" value="UniProtKB-ARBA"/>
</dbReference>
<dbReference type="PANTHER" id="PTHR43567:SF5">
    <property type="entry name" value="HYPOTHETICAL CYTOSOLIC PROTEIN"/>
    <property type="match status" value="1"/>
</dbReference>
<organism evidence="3 4">
    <name type="scientific">Candidatus Avidehalobacter gallistercoris</name>
    <dbReference type="NCBI Taxonomy" id="2840694"/>
    <lineage>
        <taxon>Bacteria</taxon>
        <taxon>Bacillati</taxon>
        <taxon>Bacillota</taxon>
        <taxon>Clostridia</taxon>
        <taxon>Eubacteriales</taxon>
        <taxon>Peptococcaceae</taxon>
        <taxon>Peptococcaceae incertae sedis</taxon>
        <taxon>Candidatus Avidehalobacter</taxon>
    </lineage>
</organism>
<evidence type="ECO:0000313" key="3">
    <source>
        <dbReference type="EMBL" id="HIU10493.1"/>
    </source>
</evidence>
<evidence type="ECO:0000259" key="2">
    <source>
        <dbReference type="Pfam" id="PF01613"/>
    </source>
</evidence>
<dbReference type="Proteomes" id="UP000824124">
    <property type="component" value="Unassembled WGS sequence"/>
</dbReference>
<dbReference type="Gene3D" id="2.30.110.10">
    <property type="entry name" value="Electron Transport, Fmn-binding Protein, Chain A"/>
    <property type="match status" value="1"/>
</dbReference>
<dbReference type="Pfam" id="PF01613">
    <property type="entry name" value="Flavin_Reduct"/>
    <property type="match status" value="1"/>
</dbReference>
<protein>
    <submittedName>
        <fullName evidence="3">Flavin reductase family protein</fullName>
    </submittedName>
</protein>
<dbReference type="SUPFAM" id="SSF50475">
    <property type="entry name" value="FMN-binding split barrel"/>
    <property type="match status" value="1"/>
</dbReference>
<reference evidence="3" key="2">
    <citation type="journal article" date="2021" name="PeerJ">
        <title>Extensive microbial diversity within the chicken gut microbiome revealed by metagenomics and culture.</title>
        <authorList>
            <person name="Gilroy R."/>
            <person name="Ravi A."/>
            <person name="Getino M."/>
            <person name="Pursley I."/>
            <person name="Horton D.L."/>
            <person name="Alikhan N.F."/>
            <person name="Baker D."/>
            <person name="Gharbi K."/>
            <person name="Hall N."/>
            <person name="Watson M."/>
            <person name="Adriaenssens E.M."/>
            <person name="Foster-Nyarko E."/>
            <person name="Jarju S."/>
            <person name="Secka A."/>
            <person name="Antonio M."/>
            <person name="Oren A."/>
            <person name="Chaudhuri R.R."/>
            <person name="La Ragione R."/>
            <person name="Hildebrand F."/>
            <person name="Pallen M.J."/>
        </authorList>
    </citation>
    <scope>NUCLEOTIDE SEQUENCE</scope>
    <source>
        <strain evidence="3">2830</strain>
    </source>
</reference>
<comment type="similarity">
    <text evidence="1">Belongs to the flavoredoxin family.</text>
</comment>
<dbReference type="GO" id="GO:0010181">
    <property type="term" value="F:FMN binding"/>
    <property type="evidence" value="ECO:0007669"/>
    <property type="project" value="InterPro"/>
</dbReference>
<evidence type="ECO:0000313" key="4">
    <source>
        <dbReference type="Proteomes" id="UP000824124"/>
    </source>
</evidence>
<dbReference type="InterPro" id="IPR052174">
    <property type="entry name" value="Flavoredoxin"/>
</dbReference>
<dbReference type="InterPro" id="IPR012349">
    <property type="entry name" value="Split_barrel_FMN-bd"/>
</dbReference>